<feature type="domain" description="Transposase IS4-like" evidence="2">
    <location>
        <begin position="115"/>
        <end position="231"/>
    </location>
</feature>
<feature type="non-terminal residue" evidence="3">
    <location>
        <position position="1"/>
    </location>
</feature>
<evidence type="ECO:0000259" key="2">
    <source>
        <dbReference type="Pfam" id="PF01609"/>
    </source>
</evidence>
<keyword evidence="4" id="KW-1185">Reference proteome</keyword>
<accession>A0ABW0U970</accession>
<dbReference type="EMBL" id="JBHSPF010000087">
    <property type="protein sequence ID" value="MFC5630022.1"/>
    <property type="molecule type" value="Genomic_DNA"/>
</dbReference>
<sequence length="236" mass="28484">WRKSTENFEAKLREKIAETLQYIQELSEQEMANNHQICEQNLEEVAKQIKEKVEELTEKMEEETDITMRKELRKERTVWKRTFKLIRENYLPRLERYNEYKKQLGDRNSFSKTDKDATFMRMKEDHMKNGQLKPGYNVQMATENQFILFYSIHQRPSDTRCFIPHMEKLAKSGLPMPKTVIADAGYGSEENYLYAVGEDKEPRFDFLIPYGTYVKEQTRKYKNDMKNARNWEYREL</sequence>
<evidence type="ECO:0000313" key="4">
    <source>
        <dbReference type="Proteomes" id="UP001596143"/>
    </source>
</evidence>
<dbReference type="RefSeq" id="WP_377902137.1">
    <property type="nucleotide sequence ID" value="NZ_JBHSPF010000087.1"/>
</dbReference>
<protein>
    <submittedName>
        <fullName evidence="3">Transposase</fullName>
    </submittedName>
</protein>
<dbReference type="Proteomes" id="UP001596143">
    <property type="component" value="Unassembled WGS sequence"/>
</dbReference>
<comment type="caution">
    <text evidence="3">The sequence shown here is derived from an EMBL/GenBank/DDBJ whole genome shotgun (WGS) entry which is preliminary data.</text>
</comment>
<proteinExistence type="predicted"/>
<organism evidence="3 4">
    <name type="scientific">Aliibacillus thermotolerans</name>
    <dbReference type="NCBI Taxonomy" id="1834418"/>
    <lineage>
        <taxon>Bacteria</taxon>
        <taxon>Bacillati</taxon>
        <taxon>Bacillota</taxon>
        <taxon>Bacilli</taxon>
        <taxon>Bacillales</taxon>
        <taxon>Bacillaceae</taxon>
        <taxon>Aliibacillus</taxon>
    </lineage>
</organism>
<dbReference type="Pfam" id="PF01609">
    <property type="entry name" value="DDE_Tnp_1"/>
    <property type="match status" value="1"/>
</dbReference>
<dbReference type="PANTHER" id="PTHR33408">
    <property type="entry name" value="TRANSPOSASE"/>
    <property type="match status" value="1"/>
</dbReference>
<feature type="coiled-coil region" evidence="1">
    <location>
        <begin position="9"/>
        <end position="66"/>
    </location>
</feature>
<dbReference type="InterPro" id="IPR002559">
    <property type="entry name" value="Transposase_11"/>
</dbReference>
<evidence type="ECO:0000256" key="1">
    <source>
        <dbReference type="SAM" id="Coils"/>
    </source>
</evidence>
<reference evidence="4" key="1">
    <citation type="journal article" date="2019" name="Int. J. Syst. Evol. Microbiol.">
        <title>The Global Catalogue of Microorganisms (GCM) 10K type strain sequencing project: providing services to taxonomists for standard genome sequencing and annotation.</title>
        <authorList>
            <consortium name="The Broad Institute Genomics Platform"/>
            <consortium name="The Broad Institute Genome Sequencing Center for Infectious Disease"/>
            <person name="Wu L."/>
            <person name="Ma J."/>
        </authorList>
    </citation>
    <scope>NUCLEOTIDE SEQUENCE [LARGE SCALE GENOMIC DNA]</scope>
    <source>
        <strain evidence="4">CGMCC 1.15790</strain>
    </source>
</reference>
<dbReference type="PANTHER" id="PTHR33408:SF2">
    <property type="entry name" value="TRANSPOSASE DDE DOMAIN-CONTAINING PROTEIN"/>
    <property type="match status" value="1"/>
</dbReference>
<feature type="non-terminal residue" evidence="3">
    <location>
        <position position="236"/>
    </location>
</feature>
<name>A0ABW0U970_9BACI</name>
<evidence type="ECO:0000313" key="3">
    <source>
        <dbReference type="EMBL" id="MFC5630022.1"/>
    </source>
</evidence>
<keyword evidence="1" id="KW-0175">Coiled coil</keyword>
<gene>
    <name evidence="3" type="ORF">ACFPTR_14340</name>
</gene>